<dbReference type="Gene3D" id="1.20.1250.20">
    <property type="entry name" value="MFS general substrate transporter like domains"/>
    <property type="match status" value="1"/>
</dbReference>
<evidence type="ECO:0000256" key="9">
    <source>
        <dbReference type="SAM" id="Phobius"/>
    </source>
</evidence>
<dbReference type="InterPro" id="IPR003663">
    <property type="entry name" value="Sugar/inositol_transpt"/>
</dbReference>
<dbReference type="InterPro" id="IPR005828">
    <property type="entry name" value="MFS_sugar_transport-like"/>
</dbReference>
<evidence type="ECO:0000256" key="5">
    <source>
        <dbReference type="ARBA" id="ARBA00022989"/>
    </source>
</evidence>
<feature type="domain" description="Major facilitator superfamily (MFS) profile" evidence="10">
    <location>
        <begin position="38"/>
        <end position="502"/>
    </location>
</feature>
<feature type="transmembrane region" description="Helical" evidence="9">
    <location>
        <begin position="409"/>
        <end position="428"/>
    </location>
</feature>
<comment type="similarity">
    <text evidence="2 7">Belongs to the major facilitator superfamily. Sugar transporter (TC 2.A.1.1) family.</text>
</comment>
<dbReference type="InterPro" id="IPR036259">
    <property type="entry name" value="MFS_trans_sf"/>
</dbReference>
<reference evidence="12" key="1">
    <citation type="submission" date="2016-05" db="EMBL/GenBank/DDBJ databases">
        <title>Comparative genomics of biotechnologically important yeasts.</title>
        <authorList>
            <consortium name="DOE Joint Genome Institute"/>
            <person name="Riley R."/>
            <person name="Haridas S."/>
            <person name="Wolfe K.H."/>
            <person name="Lopes M.R."/>
            <person name="Hittinger C.T."/>
            <person name="Goker M."/>
            <person name="Salamov A."/>
            <person name="Wisecaver J."/>
            <person name="Long T.M."/>
            <person name="Aerts A.L."/>
            <person name="Barry K."/>
            <person name="Choi C."/>
            <person name="Clum A."/>
            <person name="Coughlan A.Y."/>
            <person name="Deshpande S."/>
            <person name="Douglass A.P."/>
            <person name="Hanson S.J."/>
            <person name="Klenk H.-P."/>
            <person name="Labutti K."/>
            <person name="Lapidus A."/>
            <person name="Lindquist E."/>
            <person name="Lipzen A."/>
            <person name="Meier-Kolthoff J.P."/>
            <person name="Ohm R.A."/>
            <person name="Otillar R.P."/>
            <person name="Pangilinan J."/>
            <person name="Peng Y."/>
            <person name="Rokas A."/>
            <person name="Rosa C.A."/>
            <person name="Scheuner C."/>
            <person name="Sibirny A.A."/>
            <person name="Slot J.C."/>
            <person name="Stielow J.B."/>
            <person name="Sun H."/>
            <person name="Kurtzman C.P."/>
            <person name="Blackwell M."/>
            <person name="Grigoriev I.V."/>
            <person name="Jeffries T.W."/>
        </authorList>
    </citation>
    <scope>NUCLEOTIDE SEQUENCE [LARGE SCALE GENOMIC DNA]</scope>
    <source>
        <strain evidence="12">NRRL Y-12698</strain>
    </source>
</reference>
<gene>
    <name evidence="11" type="ORF">BABINDRAFT_163426</name>
</gene>
<dbReference type="AlphaFoldDB" id="A0A1E3QJ89"/>
<dbReference type="InterPro" id="IPR020846">
    <property type="entry name" value="MFS_dom"/>
</dbReference>
<evidence type="ECO:0000256" key="2">
    <source>
        <dbReference type="ARBA" id="ARBA00010992"/>
    </source>
</evidence>
<evidence type="ECO:0000313" key="11">
    <source>
        <dbReference type="EMBL" id="ODQ77720.1"/>
    </source>
</evidence>
<dbReference type="NCBIfam" id="TIGR00879">
    <property type="entry name" value="SP"/>
    <property type="match status" value="1"/>
</dbReference>
<evidence type="ECO:0000256" key="7">
    <source>
        <dbReference type="RuleBase" id="RU003346"/>
    </source>
</evidence>
<dbReference type="FunFam" id="1.20.1250.20:FF:000313">
    <property type="entry name" value="MFS quinate transporter"/>
    <property type="match status" value="1"/>
</dbReference>
<dbReference type="PROSITE" id="PS00216">
    <property type="entry name" value="SUGAR_TRANSPORT_1"/>
    <property type="match status" value="1"/>
</dbReference>
<feature type="region of interest" description="Disordered" evidence="8">
    <location>
        <begin position="1"/>
        <end position="21"/>
    </location>
</feature>
<dbReference type="PANTHER" id="PTHR48022">
    <property type="entry name" value="PLASTIDIC GLUCOSE TRANSPORTER 4"/>
    <property type="match status" value="1"/>
</dbReference>
<protein>
    <recommendedName>
        <fullName evidence="10">Major facilitator superfamily (MFS) profile domain-containing protein</fullName>
    </recommendedName>
</protein>
<dbReference type="GO" id="GO:0005351">
    <property type="term" value="F:carbohydrate:proton symporter activity"/>
    <property type="evidence" value="ECO:0007669"/>
    <property type="project" value="TreeGrafter"/>
</dbReference>
<name>A0A1E3QJ89_9ASCO</name>
<sequence>MSILKGSSNPEGPKKQFRWRVSTSDDPPEIYNFTLYLSVMIFGMLGVARGYDEGCIAGTVVQHSFILEFGLKNPAKSASQLANLKSNITSMVQLGSIGGALVAMYFVDRFGRIRTLQGLCAFWIVAAIIQITSHSVGQLYAGRLLEGFAIGQTVVCGPTYLSEVAPKNIRGLCNCVFAGSVYMGIMLGYFANYGTALHVSDTSRLQWVAPNSVKIILAGLLLIGSLIFCIESPRWLIKKGHHEKGVTNLSKIRNLPVDHPYILSEVADVNEQIQQLEQASSSHSVWQIMKEFGTVSSLRYRLILGLSAQALGQWSGANAITIYSPEFFAMVGKSTVTEQLLMTGVLGVVKFTSAYLCAFFFIDFLGRRKSLYIGITTQLLASLYFAIYLSKVPEAANKNAVLNASQKAAGRGAMAMIYMNGVGWTMGWNSIQYLINSEIFPLRSRNVATSFIMVFHFANQYANSKAVPSMLLGMTAAGSFYFFFAVLVLGLLWCWFFLPEVAGRSLESMEELFNLPWYLIGRKGAKLCPDHSEITRVHYHGEKEGAARISISDKGEATHFEGLDAEDDSLQSKHSNDIRV</sequence>
<feature type="transmembrane region" description="Helical" evidence="9">
    <location>
        <begin position="119"/>
        <end position="141"/>
    </location>
</feature>
<dbReference type="GeneID" id="30147761"/>
<evidence type="ECO:0000256" key="6">
    <source>
        <dbReference type="ARBA" id="ARBA00023136"/>
    </source>
</evidence>
<feature type="compositionally biased region" description="Polar residues" evidence="8">
    <location>
        <begin position="1"/>
        <end position="10"/>
    </location>
</feature>
<feature type="transmembrane region" description="Helical" evidence="9">
    <location>
        <begin position="30"/>
        <end position="48"/>
    </location>
</feature>
<dbReference type="Pfam" id="PF00083">
    <property type="entry name" value="Sugar_tr"/>
    <property type="match status" value="1"/>
</dbReference>
<evidence type="ECO:0000256" key="4">
    <source>
        <dbReference type="ARBA" id="ARBA00022692"/>
    </source>
</evidence>
<keyword evidence="12" id="KW-1185">Reference proteome</keyword>
<feature type="transmembrane region" description="Helical" evidence="9">
    <location>
        <begin position="340"/>
        <end position="362"/>
    </location>
</feature>
<dbReference type="PANTHER" id="PTHR48022:SF8">
    <property type="entry name" value="MAJOR FACILITATOR SUPERFAMILY (MFS) PROFILE DOMAIN-CONTAINING PROTEIN-RELATED"/>
    <property type="match status" value="1"/>
</dbReference>
<evidence type="ECO:0000313" key="12">
    <source>
        <dbReference type="Proteomes" id="UP000094336"/>
    </source>
</evidence>
<keyword evidence="5 9" id="KW-1133">Transmembrane helix</keyword>
<feature type="transmembrane region" description="Helical" evidence="9">
    <location>
        <begin position="478"/>
        <end position="498"/>
    </location>
</feature>
<dbReference type="RefSeq" id="XP_018983048.1">
    <property type="nucleotide sequence ID" value="XM_019129908.1"/>
</dbReference>
<evidence type="ECO:0000256" key="1">
    <source>
        <dbReference type="ARBA" id="ARBA00004141"/>
    </source>
</evidence>
<dbReference type="PRINTS" id="PR00171">
    <property type="entry name" value="SUGRTRNSPORT"/>
</dbReference>
<feature type="transmembrane region" description="Helical" evidence="9">
    <location>
        <begin position="147"/>
        <end position="165"/>
    </location>
</feature>
<dbReference type="PROSITE" id="PS50850">
    <property type="entry name" value="MFS"/>
    <property type="match status" value="1"/>
</dbReference>
<feature type="transmembrane region" description="Helical" evidence="9">
    <location>
        <begin position="211"/>
        <end position="230"/>
    </location>
</feature>
<proteinExistence type="inferred from homology"/>
<dbReference type="InterPro" id="IPR050360">
    <property type="entry name" value="MFS_Sugar_Transporters"/>
</dbReference>
<organism evidence="11 12">
    <name type="scientific">Babjeviella inositovora NRRL Y-12698</name>
    <dbReference type="NCBI Taxonomy" id="984486"/>
    <lineage>
        <taxon>Eukaryota</taxon>
        <taxon>Fungi</taxon>
        <taxon>Dikarya</taxon>
        <taxon>Ascomycota</taxon>
        <taxon>Saccharomycotina</taxon>
        <taxon>Pichiomycetes</taxon>
        <taxon>Serinales incertae sedis</taxon>
        <taxon>Babjeviella</taxon>
    </lineage>
</organism>
<feature type="transmembrane region" description="Helical" evidence="9">
    <location>
        <begin position="172"/>
        <end position="191"/>
    </location>
</feature>
<comment type="subcellular location">
    <subcellularLocation>
        <location evidence="1">Membrane</location>
        <topology evidence="1">Multi-pass membrane protein</topology>
    </subcellularLocation>
</comment>
<keyword evidence="3 7" id="KW-0813">Transport</keyword>
<evidence type="ECO:0000256" key="3">
    <source>
        <dbReference type="ARBA" id="ARBA00022448"/>
    </source>
</evidence>
<evidence type="ECO:0000256" key="8">
    <source>
        <dbReference type="SAM" id="MobiDB-lite"/>
    </source>
</evidence>
<keyword evidence="6 9" id="KW-0472">Membrane</keyword>
<dbReference type="PROSITE" id="PS00217">
    <property type="entry name" value="SUGAR_TRANSPORT_2"/>
    <property type="match status" value="1"/>
</dbReference>
<accession>A0A1E3QJ89</accession>
<keyword evidence="4 9" id="KW-0812">Transmembrane</keyword>
<dbReference type="Proteomes" id="UP000094336">
    <property type="component" value="Unassembled WGS sequence"/>
</dbReference>
<feature type="transmembrane region" description="Helical" evidence="9">
    <location>
        <begin position="371"/>
        <end position="389"/>
    </location>
</feature>
<dbReference type="OrthoDB" id="508119at2759"/>
<dbReference type="EMBL" id="KV454439">
    <property type="protein sequence ID" value="ODQ77720.1"/>
    <property type="molecule type" value="Genomic_DNA"/>
</dbReference>
<dbReference type="InterPro" id="IPR005829">
    <property type="entry name" value="Sugar_transporter_CS"/>
</dbReference>
<evidence type="ECO:0000259" key="10">
    <source>
        <dbReference type="PROSITE" id="PS50850"/>
    </source>
</evidence>
<dbReference type="GO" id="GO:0016020">
    <property type="term" value="C:membrane"/>
    <property type="evidence" value="ECO:0007669"/>
    <property type="project" value="UniProtKB-SubCell"/>
</dbReference>
<dbReference type="STRING" id="984486.A0A1E3QJ89"/>
<dbReference type="SUPFAM" id="SSF103473">
    <property type="entry name" value="MFS general substrate transporter"/>
    <property type="match status" value="1"/>
</dbReference>